<dbReference type="Proteomes" id="UP000076632">
    <property type="component" value="Unassembled WGS sequence"/>
</dbReference>
<dbReference type="AlphaFoldDB" id="A0A165JI68"/>
<dbReference type="GeneID" id="28902072"/>
<reference evidence="2 3" key="1">
    <citation type="journal article" date="2016" name="Fungal Biol.">
        <title>The genome of Xylona heveae provides a window into fungal endophytism.</title>
        <authorList>
            <person name="Gazis R."/>
            <person name="Kuo A."/>
            <person name="Riley R."/>
            <person name="LaButti K."/>
            <person name="Lipzen A."/>
            <person name="Lin J."/>
            <person name="Amirebrahimi M."/>
            <person name="Hesse C.N."/>
            <person name="Spatafora J.W."/>
            <person name="Henrissat B."/>
            <person name="Hainaut M."/>
            <person name="Grigoriev I.V."/>
            <person name="Hibbett D.S."/>
        </authorList>
    </citation>
    <scope>NUCLEOTIDE SEQUENCE [LARGE SCALE GENOMIC DNA]</scope>
    <source>
        <strain evidence="2 3">TC161</strain>
    </source>
</reference>
<proteinExistence type="predicted"/>
<evidence type="ECO:0000313" key="2">
    <source>
        <dbReference type="EMBL" id="KZF26272.1"/>
    </source>
</evidence>
<protein>
    <submittedName>
        <fullName evidence="2">Uncharacterized protein</fullName>
    </submittedName>
</protein>
<keyword evidence="3" id="KW-1185">Reference proteome</keyword>
<dbReference type="InParanoid" id="A0A165JI68"/>
<evidence type="ECO:0000256" key="1">
    <source>
        <dbReference type="SAM" id="MobiDB-lite"/>
    </source>
</evidence>
<sequence>MSCSSTEAAFSSAADQLISLYIPPTVAVPIAVAIQSALSLTTGDINSVVHSALTAATPPPFLSAIPSKYSSNVEALESAISELRGVASTGISGAPRIITTTNSAGSTIVTTSTPSALSSHASSLSESLSSVASSLSSGASASASAVSGSASSAASSAKSSHTAATSSSGSASGTGATDHPASVSSTKSSTNWAAPTNLAGAVAGALGLVGMAIVL</sequence>
<gene>
    <name evidence="2" type="ORF">L228DRAFT_8831</name>
</gene>
<accession>A0A165JI68</accession>
<feature type="region of interest" description="Disordered" evidence="1">
    <location>
        <begin position="161"/>
        <end position="190"/>
    </location>
</feature>
<dbReference type="EMBL" id="KV407454">
    <property type="protein sequence ID" value="KZF26272.1"/>
    <property type="molecule type" value="Genomic_DNA"/>
</dbReference>
<dbReference type="RefSeq" id="XP_018191827.1">
    <property type="nucleotide sequence ID" value="XM_018336935.1"/>
</dbReference>
<dbReference type="OMA" id="TAYVSQY"/>
<evidence type="ECO:0000313" key="3">
    <source>
        <dbReference type="Proteomes" id="UP000076632"/>
    </source>
</evidence>
<feature type="compositionally biased region" description="Low complexity" evidence="1">
    <location>
        <begin position="161"/>
        <end position="177"/>
    </location>
</feature>
<name>A0A165JI68_XYLHT</name>
<dbReference type="OrthoDB" id="4850190at2759"/>
<dbReference type="STRING" id="1328760.A0A165JI68"/>
<organism evidence="2 3">
    <name type="scientific">Xylona heveae (strain CBS 132557 / TC161)</name>
    <dbReference type="NCBI Taxonomy" id="1328760"/>
    <lineage>
        <taxon>Eukaryota</taxon>
        <taxon>Fungi</taxon>
        <taxon>Dikarya</taxon>
        <taxon>Ascomycota</taxon>
        <taxon>Pezizomycotina</taxon>
        <taxon>Xylonomycetes</taxon>
        <taxon>Xylonales</taxon>
        <taxon>Xylonaceae</taxon>
        <taxon>Xylona</taxon>
    </lineage>
</organism>